<dbReference type="EMBL" id="JAOZYB010000035">
    <property type="protein sequence ID" value="MEB3960052.1"/>
    <property type="molecule type" value="Genomic_DNA"/>
</dbReference>
<dbReference type="RefSeq" id="WP_324767061.1">
    <property type="nucleotide sequence ID" value="NZ_BAAATS010000002.1"/>
</dbReference>
<keyword evidence="2" id="KW-1133">Transmembrane helix</keyword>
<protein>
    <recommendedName>
        <fullName evidence="5">Secreted protein</fullName>
    </recommendedName>
</protein>
<comment type="caution">
    <text evidence="3">The sequence shown here is derived from an EMBL/GenBank/DDBJ whole genome shotgun (WGS) entry which is preliminary data.</text>
</comment>
<proteinExistence type="predicted"/>
<gene>
    <name evidence="3" type="ORF">OKJ48_07270</name>
</gene>
<feature type="compositionally biased region" description="Pro residues" evidence="1">
    <location>
        <begin position="47"/>
        <end position="56"/>
    </location>
</feature>
<organism evidence="3 4">
    <name type="scientific">Streptomyces kunmingensis</name>
    <dbReference type="NCBI Taxonomy" id="68225"/>
    <lineage>
        <taxon>Bacteria</taxon>
        <taxon>Bacillati</taxon>
        <taxon>Actinomycetota</taxon>
        <taxon>Actinomycetes</taxon>
        <taxon>Kitasatosporales</taxon>
        <taxon>Streptomycetaceae</taxon>
        <taxon>Streptomyces</taxon>
    </lineage>
</organism>
<feature type="region of interest" description="Disordered" evidence="1">
    <location>
        <begin position="1"/>
        <end position="58"/>
    </location>
</feature>
<dbReference type="Proteomes" id="UP001352223">
    <property type="component" value="Unassembled WGS sequence"/>
</dbReference>
<evidence type="ECO:0000313" key="4">
    <source>
        <dbReference type="Proteomes" id="UP001352223"/>
    </source>
</evidence>
<sequence length="309" mass="32834">MTQNQATDQATDQASDQASDQVTDRAAASVSVPATDPAADQPSAHDPGPPSQPSAAPPQRRVLRAVLRWTAAVVVFAVAAGGTAYGLTQQKRSDLPGLATESDGRWDYPVLTRPALPKGAPRPFDQRNAAQAHYADPRALVLPEPEGARPDKGMRSDDGWVETKTFLAQYDAEEREELGTDLTDAGLRHITGRGWVMPDGTRTRIFLLHFGTGAQAASVADGMANGSIPQHYLTGALGAELDQEYPEEAHGADITVHAFDEPSPRGAAQVRQAYLVAGDMVALVTQQRKGSTPAVPFQQTVALQSELLG</sequence>
<evidence type="ECO:0000313" key="3">
    <source>
        <dbReference type="EMBL" id="MEB3960052.1"/>
    </source>
</evidence>
<feature type="compositionally biased region" description="Low complexity" evidence="1">
    <location>
        <begin position="1"/>
        <end position="21"/>
    </location>
</feature>
<reference evidence="3 4" key="1">
    <citation type="submission" date="2022-10" db="EMBL/GenBank/DDBJ databases">
        <authorList>
            <person name="Xie J."/>
            <person name="Shen N."/>
        </authorList>
    </citation>
    <scope>NUCLEOTIDE SEQUENCE [LARGE SCALE GENOMIC DNA]</scope>
    <source>
        <strain evidence="3 4">DSM 41681</strain>
    </source>
</reference>
<name>A0ABU6C5R2_9ACTN</name>
<keyword evidence="2" id="KW-0472">Membrane</keyword>
<evidence type="ECO:0000256" key="2">
    <source>
        <dbReference type="SAM" id="Phobius"/>
    </source>
</evidence>
<evidence type="ECO:0000256" key="1">
    <source>
        <dbReference type="SAM" id="MobiDB-lite"/>
    </source>
</evidence>
<accession>A0ABU6C5R2</accession>
<keyword evidence="4" id="KW-1185">Reference proteome</keyword>
<feature type="transmembrane region" description="Helical" evidence="2">
    <location>
        <begin position="66"/>
        <end position="87"/>
    </location>
</feature>
<keyword evidence="2" id="KW-0812">Transmembrane</keyword>
<evidence type="ECO:0008006" key="5">
    <source>
        <dbReference type="Google" id="ProtNLM"/>
    </source>
</evidence>